<comment type="caution">
    <text evidence="1">The sequence shown here is derived from an EMBL/GenBank/DDBJ whole genome shotgun (WGS) entry which is preliminary data.</text>
</comment>
<proteinExistence type="predicted"/>
<dbReference type="HOGENOM" id="CLU_169064_0_0_7"/>
<reference evidence="1 2" key="1">
    <citation type="journal article" date="2012" name="Proc. Natl. Acad. Sci. U.S.A.">
        <title>Genome and physiology of a model Epsilonproteobacterium responsible for sulfide detoxification in marine oxygen depletion zones.</title>
        <authorList>
            <person name="Grote J."/>
            <person name="Schott T."/>
            <person name="Bruckner C.G."/>
            <person name="Glockner F.O."/>
            <person name="Jost G."/>
            <person name="Teeling H."/>
            <person name="Labrenz M."/>
            <person name="Jurgens K."/>
        </authorList>
    </citation>
    <scope>NUCLEOTIDE SEQUENCE [LARGE SCALE GENOMIC DNA]</scope>
    <source>
        <strain evidence="1 2">GD1</strain>
    </source>
</reference>
<name>B6BGT1_SULGG</name>
<dbReference type="eggNOG" id="COG1463">
    <property type="taxonomic scope" value="Bacteria"/>
</dbReference>
<dbReference type="Proteomes" id="UP000006431">
    <property type="component" value="Unassembled WGS sequence"/>
</dbReference>
<accession>B6BGT1</accession>
<keyword evidence="2" id="KW-1185">Reference proteome</keyword>
<accession>H1FZ99</accession>
<dbReference type="EMBL" id="AFRZ01000001">
    <property type="protein sequence ID" value="EHP29713.1"/>
    <property type="molecule type" value="Genomic_DNA"/>
</dbReference>
<dbReference type="AlphaFoldDB" id="B6BGT1"/>
<gene>
    <name evidence="1" type="ORF">SMGD1_1189</name>
</gene>
<evidence type="ECO:0000313" key="1">
    <source>
        <dbReference type="EMBL" id="EHP29713.1"/>
    </source>
</evidence>
<evidence type="ECO:0008006" key="3">
    <source>
        <dbReference type="Google" id="ProtNLM"/>
    </source>
</evidence>
<dbReference type="PATRIC" id="fig|929558.5.peg.1181"/>
<dbReference type="Pfam" id="PF11948">
    <property type="entry name" value="DUF3465"/>
    <property type="match status" value="1"/>
</dbReference>
<protein>
    <recommendedName>
        <fullName evidence="3">DUF3465 domain-containing protein</fullName>
    </recommendedName>
</protein>
<dbReference type="STRING" id="929558.SMGD1_1189"/>
<evidence type="ECO:0000313" key="2">
    <source>
        <dbReference type="Proteomes" id="UP000006431"/>
    </source>
</evidence>
<sequence>MEFNLKRILFILLISLEIYAGTQMCNSGTVIKLLSDDNQGSRHQRFILKLSSGQTLLVAHNIDLAPRINLIEKGGFIKFCGEYESNAKGGVVHWTHHDPNNRHVGGWLEYNGKKYE</sequence>
<organism evidence="1 2">
    <name type="scientific">Sulfurimonas gotlandica (strain DSM 19862 / JCM 16533 / GD1)</name>
    <dbReference type="NCBI Taxonomy" id="929558"/>
    <lineage>
        <taxon>Bacteria</taxon>
        <taxon>Pseudomonadati</taxon>
        <taxon>Campylobacterota</taxon>
        <taxon>Epsilonproteobacteria</taxon>
        <taxon>Campylobacterales</taxon>
        <taxon>Sulfurimonadaceae</taxon>
        <taxon>Sulfurimonas</taxon>
    </lineage>
</organism>
<dbReference type="InterPro" id="IPR021856">
    <property type="entry name" value="DUF3465"/>
</dbReference>